<dbReference type="RefSeq" id="WP_256706475.1">
    <property type="nucleotide sequence ID" value="NZ_CP101914.1"/>
</dbReference>
<name>A0ABY5JL97_9BACI</name>
<evidence type="ECO:0008006" key="4">
    <source>
        <dbReference type="Google" id="ProtNLM"/>
    </source>
</evidence>
<feature type="transmembrane region" description="Helical" evidence="1">
    <location>
        <begin position="130"/>
        <end position="153"/>
    </location>
</feature>
<evidence type="ECO:0000313" key="2">
    <source>
        <dbReference type="EMBL" id="UUI01053.1"/>
    </source>
</evidence>
<proteinExistence type="predicted"/>
<gene>
    <name evidence="2" type="ORF">NP439_13325</name>
</gene>
<reference evidence="2" key="1">
    <citation type="submission" date="2022-07" db="EMBL/GenBank/DDBJ databases">
        <title>FELIX.</title>
        <authorList>
            <person name="Wan K.H."/>
            <person name="Park S."/>
            <person name="Lawrence Q."/>
            <person name="Eichenberger J.P."/>
            <person name="Booth B.W."/>
            <person name="Piaggio A.J."/>
            <person name="Chandler J.C."/>
            <person name="Franklin A.B."/>
            <person name="Celniker S.E."/>
        </authorList>
    </citation>
    <scope>NUCLEOTIDE SEQUENCE</scope>
    <source>
        <strain evidence="2">QA-1986 374</strain>
    </source>
</reference>
<feature type="transmembrane region" description="Helical" evidence="1">
    <location>
        <begin position="84"/>
        <end position="105"/>
    </location>
</feature>
<evidence type="ECO:0000256" key="1">
    <source>
        <dbReference type="SAM" id="Phobius"/>
    </source>
</evidence>
<keyword evidence="3" id="KW-1185">Reference proteome</keyword>
<keyword evidence="1" id="KW-0472">Membrane</keyword>
<sequence>MKQKVIHVMVIGLISILGLELGGAIYEGVVVASQWSANPPESFAILQEPYALPVEHFWIPLHMIVQILIVGLLILCWQYKKVRNLVLLIVGLYLLLRVPTFLYFIPELNVFSITEPAAPFSKELKERADLWVNLSIIRTMIIGCVYALCWLILSRFKQQKIELQSVE</sequence>
<keyword evidence="1" id="KW-1133">Transmembrane helix</keyword>
<feature type="transmembrane region" description="Helical" evidence="1">
    <location>
        <begin position="57"/>
        <end position="77"/>
    </location>
</feature>
<evidence type="ECO:0000313" key="3">
    <source>
        <dbReference type="Proteomes" id="UP001059773"/>
    </source>
</evidence>
<protein>
    <recommendedName>
        <fullName evidence="4">DUF1772 domain-containing protein</fullName>
    </recommendedName>
</protein>
<feature type="transmembrane region" description="Helical" evidence="1">
    <location>
        <begin position="5"/>
        <end position="26"/>
    </location>
</feature>
<dbReference type="EMBL" id="CP101914">
    <property type="protein sequence ID" value="UUI01053.1"/>
    <property type="molecule type" value="Genomic_DNA"/>
</dbReference>
<organism evidence="2 3">
    <name type="scientific">Oceanobacillus jeddahense</name>
    <dbReference type="NCBI Taxonomy" id="1462527"/>
    <lineage>
        <taxon>Bacteria</taxon>
        <taxon>Bacillati</taxon>
        <taxon>Bacillota</taxon>
        <taxon>Bacilli</taxon>
        <taxon>Bacillales</taxon>
        <taxon>Bacillaceae</taxon>
        <taxon>Oceanobacillus</taxon>
    </lineage>
</organism>
<accession>A0ABY5JL97</accession>
<dbReference type="Proteomes" id="UP001059773">
    <property type="component" value="Chromosome"/>
</dbReference>
<keyword evidence="1" id="KW-0812">Transmembrane</keyword>